<feature type="coiled-coil region" evidence="1">
    <location>
        <begin position="220"/>
        <end position="268"/>
    </location>
</feature>
<reference evidence="3" key="1">
    <citation type="submission" date="2013-04" db="EMBL/GenBank/DDBJ databases">
        <title>Comparative Genomics of Relapsing Fever Spirochetes.</title>
        <authorList>
            <person name="Schwan T.G."/>
            <person name="Raffel S.J."/>
            <person name="Porcella S.F."/>
            <person name="Martens C.A."/>
            <person name="Bruno D.P."/>
            <person name="Ricklefs S.M."/>
            <person name="Barbian K.B."/>
        </authorList>
    </citation>
    <scope>NUCLEOTIDE SEQUENCE</scope>
    <source>
        <strain evidence="3">Co53</strain>
        <plasmid evidence="3">unnamed</plasmid>
    </source>
</reference>
<evidence type="ECO:0000313" key="3">
    <source>
        <dbReference type="EMBL" id="AHH11617.1"/>
    </source>
</evidence>
<dbReference type="AlphaFoldDB" id="W5SXJ7"/>
<feature type="transmembrane region" description="Helical" evidence="2">
    <location>
        <begin position="6"/>
        <end position="24"/>
    </location>
</feature>
<dbReference type="RefSeq" id="WP_025408838.1">
    <property type="nucleotide sequence ID" value="NZ_CP005761.1"/>
</dbReference>
<evidence type="ECO:0000256" key="1">
    <source>
        <dbReference type="SAM" id="Coils"/>
    </source>
</evidence>
<sequence length="278" mass="31837">MKKSIVSIYMLTLMCLFSCDINFLNELLGKSREKFLEETDNVKDLNSKEENQEGKENQVDVSKVKRDVVVNKDFMEKSIELSQIKLTEDQESYLISKDAEANAMQNRIDFKLLKINEKYDELDKSLSELKKMEAFVIKAESDFDEARRGISGNEHVTKALPYLYEAIKTVKVSRHIAEVGYNGQLNALEHVKAAAEYAKSLIKSALGESAQARASGYYYVQRMIDNISKAETNLSKAKNMFGEIELKLDTLRNDMKQAKNDFTVLEKAYQLLLEVNKR</sequence>
<dbReference type="HOGENOM" id="CLU_086910_0_0_12"/>
<accession>W5SXJ7</accession>
<keyword evidence="2" id="KW-1133">Transmembrane helix</keyword>
<keyword evidence="2" id="KW-0812">Transmembrane</keyword>
<keyword evidence="1" id="KW-0175">Coiled coil</keyword>
<keyword evidence="2" id="KW-0472">Membrane</keyword>
<keyword evidence="3" id="KW-0614">Plasmid</keyword>
<organism evidence="3">
    <name type="scientific">Borrelia coriaceae ATCC 43381</name>
    <dbReference type="NCBI Taxonomy" id="1408429"/>
    <lineage>
        <taxon>Bacteria</taxon>
        <taxon>Pseudomonadati</taxon>
        <taxon>Spirochaetota</taxon>
        <taxon>Spirochaetia</taxon>
        <taxon>Spirochaetales</taxon>
        <taxon>Borreliaceae</taxon>
        <taxon>Borrelia</taxon>
    </lineage>
</organism>
<proteinExistence type="predicted"/>
<evidence type="ECO:0000256" key="2">
    <source>
        <dbReference type="SAM" id="Phobius"/>
    </source>
</evidence>
<name>W5SXJ7_9SPIR</name>
<dbReference type="EMBL" id="CP005761">
    <property type="protein sequence ID" value="AHH11617.1"/>
    <property type="molecule type" value="Genomic_DNA"/>
</dbReference>
<protein>
    <submittedName>
        <fullName evidence="3">Putative cytosolic protein</fullName>
    </submittedName>
</protein>
<geneLocation type="plasmid" evidence="3">
    <name>unnamed</name>
</geneLocation>
<gene>
    <name evidence="3" type="ORF">BCO_0015701</name>
</gene>